<protein>
    <submittedName>
        <fullName evidence="2">Uncharacterized protein</fullName>
    </submittedName>
</protein>
<dbReference type="EMBL" id="JAAXCZ010000007">
    <property type="protein sequence ID" value="MBC2382528.1"/>
    <property type="molecule type" value="Genomic_DNA"/>
</dbReference>
<sequence>MSLGQVFTTPHRHKTMDDTLKQFLTEAKKDLEAQPFDFFPLTKETGESSGILPYFYLQWATSRFLLLSNDEISKITASRNTLTLKLNEIRKILGNQLLPSHFTLEGNAFTQQYYRPGWKYFYLTDFGKTFPDYDDLDSVTETEVNYKIISTVLEDRFLKWQSKT</sequence>
<evidence type="ECO:0000313" key="1">
    <source>
        <dbReference type="EMBL" id="MBC2382528.1"/>
    </source>
</evidence>
<evidence type="ECO:0000313" key="3">
    <source>
        <dbReference type="Proteomes" id="UP000520513"/>
    </source>
</evidence>
<evidence type="ECO:0000313" key="2">
    <source>
        <dbReference type="EMBL" id="MBC2409218.1"/>
    </source>
</evidence>
<dbReference type="RefSeq" id="WP_185708441.1">
    <property type="nucleotide sequence ID" value="NZ_JAAXCY010000011.1"/>
</dbReference>
<organism evidence="2 3">
    <name type="scientific">Pseudomonas cremoris</name>
    <dbReference type="NCBI Taxonomy" id="2724178"/>
    <lineage>
        <taxon>Bacteria</taxon>
        <taxon>Pseudomonadati</taxon>
        <taxon>Pseudomonadota</taxon>
        <taxon>Gammaproteobacteria</taxon>
        <taxon>Pseudomonadales</taxon>
        <taxon>Pseudomonadaceae</taxon>
        <taxon>Pseudomonas</taxon>
    </lineage>
</organism>
<gene>
    <name evidence="1" type="ORF">HF209_16405</name>
    <name evidence="2" type="ORF">HF257_24675</name>
</gene>
<dbReference type="EMBL" id="JAAXCY010000011">
    <property type="protein sequence ID" value="MBC2409218.1"/>
    <property type="molecule type" value="Genomic_DNA"/>
</dbReference>
<proteinExistence type="predicted"/>
<dbReference type="Proteomes" id="UP000534677">
    <property type="component" value="Unassembled WGS sequence"/>
</dbReference>
<dbReference type="Proteomes" id="UP000520513">
    <property type="component" value="Unassembled WGS sequence"/>
</dbReference>
<keyword evidence="4" id="KW-1185">Reference proteome</keyword>
<name>A0A7X1ATC8_9PSED</name>
<reference evidence="3 4" key="1">
    <citation type="submission" date="2020-04" db="EMBL/GenBank/DDBJ databases">
        <title>Pseudomonas crami sp. nov., a novel proteolytic bacterial species isolated from cream.</title>
        <authorList>
            <person name="Hofmann K."/>
            <person name="Woller A."/>
            <person name="Huptas C."/>
            <person name="Wenning M."/>
            <person name="Scherer S."/>
            <person name="Doll E.V."/>
        </authorList>
    </citation>
    <scope>NUCLEOTIDE SEQUENCE [LARGE SCALE GENOMIC DNA]</scope>
    <source>
        <strain evidence="1 4">WS 5096</strain>
        <strain evidence="2 3">WS 5106</strain>
    </source>
</reference>
<accession>A0A7X1ATC8</accession>
<dbReference type="AlphaFoldDB" id="A0A7X1ATC8"/>
<comment type="caution">
    <text evidence="2">The sequence shown here is derived from an EMBL/GenBank/DDBJ whole genome shotgun (WGS) entry which is preliminary data.</text>
</comment>
<evidence type="ECO:0000313" key="4">
    <source>
        <dbReference type="Proteomes" id="UP000534677"/>
    </source>
</evidence>